<dbReference type="InterPro" id="IPR011991">
    <property type="entry name" value="ArsR-like_HTH"/>
</dbReference>
<dbReference type="PANTHER" id="PTHR33164:SF103">
    <property type="entry name" value="REGULATORY PROTEIN MARR"/>
    <property type="match status" value="1"/>
</dbReference>
<dbReference type="InterPro" id="IPR039422">
    <property type="entry name" value="MarR/SlyA-like"/>
</dbReference>
<keyword evidence="1" id="KW-0238">DNA-binding</keyword>
<dbReference type="AlphaFoldDB" id="A0A0R1RB22"/>
<evidence type="ECO:0000313" key="4">
    <source>
        <dbReference type="Proteomes" id="UP000051790"/>
    </source>
</evidence>
<dbReference type="GO" id="GO:0003677">
    <property type="term" value="F:DNA binding"/>
    <property type="evidence" value="ECO:0007669"/>
    <property type="project" value="UniProtKB-KW"/>
</dbReference>
<comment type="caution">
    <text evidence="3">The sequence shown here is derived from an EMBL/GenBank/DDBJ whole genome shotgun (WGS) entry which is preliminary data.</text>
</comment>
<dbReference type="SUPFAM" id="SSF46785">
    <property type="entry name" value="Winged helix' DNA-binding domain"/>
    <property type="match status" value="1"/>
</dbReference>
<dbReference type="PANTHER" id="PTHR33164">
    <property type="entry name" value="TRANSCRIPTIONAL REGULATOR, MARR FAMILY"/>
    <property type="match status" value="1"/>
</dbReference>
<dbReference type="Pfam" id="PF01047">
    <property type="entry name" value="MarR"/>
    <property type="match status" value="1"/>
</dbReference>
<accession>A0A0R1RB22</accession>
<dbReference type="InterPro" id="IPR000835">
    <property type="entry name" value="HTH_MarR-typ"/>
</dbReference>
<dbReference type="Gene3D" id="1.10.10.10">
    <property type="entry name" value="Winged helix-like DNA-binding domain superfamily/Winged helix DNA-binding domain"/>
    <property type="match status" value="1"/>
</dbReference>
<dbReference type="InterPro" id="IPR036390">
    <property type="entry name" value="WH_DNA-bd_sf"/>
</dbReference>
<dbReference type="Proteomes" id="UP000051790">
    <property type="component" value="Unassembled WGS sequence"/>
</dbReference>
<dbReference type="EMBL" id="AZEU01000041">
    <property type="protein sequence ID" value="KRL52324.1"/>
    <property type="molecule type" value="Genomic_DNA"/>
</dbReference>
<evidence type="ECO:0000259" key="2">
    <source>
        <dbReference type="PROSITE" id="PS50995"/>
    </source>
</evidence>
<dbReference type="OrthoDB" id="3242809at2"/>
<evidence type="ECO:0000313" key="3">
    <source>
        <dbReference type="EMBL" id="KRL52324.1"/>
    </source>
</evidence>
<name>A0A0R1RB22_9LACO</name>
<sequence>MTEDTQSLLALFGRLLENRTFASAALRTRYNREDHTQSNRGQVRLLHLLNQHDGLTNTEIAVELDIRPSSVSALVKKLLDANFVERLADPDDKRVSKIFLTDDGRAFLKGASRLQDDFSQTCFSGLTDAEQTQLRELLTKLLAGLDESGDDWQDLMQQAHRWHHQFDHFSGQTFGGAWFDRRH</sequence>
<protein>
    <recommendedName>
        <fullName evidence="2">HTH marR-type domain-containing protein</fullName>
    </recommendedName>
</protein>
<reference evidence="3 4" key="1">
    <citation type="journal article" date="2015" name="Genome Announc.">
        <title>Expanding the biotechnology potential of lactobacilli through comparative genomics of 213 strains and associated genera.</title>
        <authorList>
            <person name="Sun Z."/>
            <person name="Harris H.M."/>
            <person name="McCann A."/>
            <person name="Guo C."/>
            <person name="Argimon S."/>
            <person name="Zhang W."/>
            <person name="Yang X."/>
            <person name="Jeffery I.B."/>
            <person name="Cooney J.C."/>
            <person name="Kagawa T.F."/>
            <person name="Liu W."/>
            <person name="Song Y."/>
            <person name="Salvetti E."/>
            <person name="Wrobel A."/>
            <person name="Rasinkangas P."/>
            <person name="Parkhill J."/>
            <person name="Rea M.C."/>
            <person name="O'Sullivan O."/>
            <person name="Ritari J."/>
            <person name="Douillard F.P."/>
            <person name="Paul Ross R."/>
            <person name="Yang R."/>
            <person name="Briner A.E."/>
            <person name="Felis G.E."/>
            <person name="de Vos W.M."/>
            <person name="Barrangou R."/>
            <person name="Klaenhammer T.R."/>
            <person name="Caufield P.W."/>
            <person name="Cui Y."/>
            <person name="Zhang H."/>
            <person name="O'Toole P.W."/>
        </authorList>
    </citation>
    <scope>NUCLEOTIDE SEQUENCE [LARGE SCALE GENOMIC DNA]</scope>
    <source>
        <strain evidence="3 4">DSM 13343</strain>
    </source>
</reference>
<dbReference type="PRINTS" id="PR00598">
    <property type="entry name" value="HTHMARR"/>
</dbReference>
<proteinExistence type="predicted"/>
<dbReference type="PROSITE" id="PS50995">
    <property type="entry name" value="HTH_MARR_2"/>
    <property type="match status" value="1"/>
</dbReference>
<feature type="domain" description="HTH marR-type" evidence="2">
    <location>
        <begin position="5"/>
        <end position="143"/>
    </location>
</feature>
<dbReference type="GO" id="GO:0006950">
    <property type="term" value="P:response to stress"/>
    <property type="evidence" value="ECO:0007669"/>
    <property type="project" value="TreeGrafter"/>
</dbReference>
<dbReference type="SMART" id="SM00347">
    <property type="entry name" value="HTH_MARR"/>
    <property type="match status" value="1"/>
</dbReference>
<dbReference type="InterPro" id="IPR036388">
    <property type="entry name" value="WH-like_DNA-bd_sf"/>
</dbReference>
<dbReference type="PATRIC" id="fig|1423769.4.peg.2782"/>
<organism evidence="3 4">
    <name type="scientific">Lacticaseibacillus manihotivorans DSM 13343 = JCM 12514</name>
    <dbReference type="NCBI Taxonomy" id="1423769"/>
    <lineage>
        <taxon>Bacteria</taxon>
        <taxon>Bacillati</taxon>
        <taxon>Bacillota</taxon>
        <taxon>Bacilli</taxon>
        <taxon>Lactobacillales</taxon>
        <taxon>Lactobacillaceae</taxon>
        <taxon>Lacticaseibacillus</taxon>
    </lineage>
</organism>
<keyword evidence="4" id="KW-1185">Reference proteome</keyword>
<evidence type="ECO:0000256" key="1">
    <source>
        <dbReference type="ARBA" id="ARBA00023125"/>
    </source>
</evidence>
<dbReference type="GO" id="GO:0003700">
    <property type="term" value="F:DNA-binding transcription factor activity"/>
    <property type="evidence" value="ECO:0007669"/>
    <property type="project" value="InterPro"/>
</dbReference>
<dbReference type="RefSeq" id="WP_056962507.1">
    <property type="nucleotide sequence ID" value="NZ_AZEU01000041.1"/>
</dbReference>
<dbReference type="CDD" id="cd00090">
    <property type="entry name" value="HTH_ARSR"/>
    <property type="match status" value="1"/>
</dbReference>
<gene>
    <name evidence="3" type="ORF">FD01_GL002577</name>
</gene>